<keyword evidence="9 15" id="KW-0472">Membrane</keyword>
<evidence type="ECO:0000256" key="15">
    <source>
        <dbReference type="SAM" id="Phobius"/>
    </source>
</evidence>
<protein>
    <submittedName>
        <fullName evidence="16">Uncharacterized protein</fullName>
    </submittedName>
</protein>
<evidence type="ECO:0000256" key="3">
    <source>
        <dbReference type="ARBA" id="ARBA00004563"/>
    </source>
</evidence>
<accession>A0A8C5LYU5</accession>
<evidence type="ECO:0000256" key="8">
    <source>
        <dbReference type="ARBA" id="ARBA00022989"/>
    </source>
</evidence>
<dbReference type="SUPFAM" id="SSF58069">
    <property type="entry name" value="Virus ectodomain"/>
    <property type="match status" value="1"/>
</dbReference>
<keyword evidence="6 15" id="KW-0812">Transmembrane</keyword>
<dbReference type="GeneTree" id="ENSGT00530000064449"/>
<dbReference type="AlphaFoldDB" id="A0A8C5LYU5"/>
<evidence type="ECO:0000256" key="1">
    <source>
        <dbReference type="ARBA" id="ARBA00004402"/>
    </source>
</evidence>
<evidence type="ECO:0000256" key="4">
    <source>
        <dbReference type="ARBA" id="ARBA00022511"/>
    </source>
</evidence>
<sequence length="354" mass="39651">MPRISTYPGNYTCYVMRTSNGKDFGNFSSNYCGTYSDNATTYLINHRQSLADVFWLCADMKIRRKLPLTWKGECSLAKVLMPLHIMPDTPTSPPDPPLKPLTQPTSLSQVPSLTPSSTSPQLHSRRRRAAISGTLDPHIYLDFAGVPRGVPNEFLARDPVKAGFESLLPQILINVNTGWINYIYYNQQRFINYTKEAFEAVADQLGPTAQMTFQNRMALDMLLAEKGGVCKMLVNVDTCCTYIPNNNGPDGRLTTAINKLQTLAGEVRSNAGVSDPWERYFSWMSGWQRILAQIGIAVLAILILWATTVYCILPVGRQLALKCIAPPEPEHPYSTYLSRYHSGTYQPRLGEIML</sequence>
<name>A0A8C5LYU5_9ANUR</name>
<dbReference type="Gene3D" id="1.10.287.210">
    <property type="match status" value="1"/>
</dbReference>
<organism evidence="16 17">
    <name type="scientific">Leptobrachium leishanense</name>
    <name type="common">Leishan spiny toad</name>
    <dbReference type="NCBI Taxonomy" id="445787"/>
    <lineage>
        <taxon>Eukaryota</taxon>
        <taxon>Metazoa</taxon>
        <taxon>Chordata</taxon>
        <taxon>Craniata</taxon>
        <taxon>Vertebrata</taxon>
        <taxon>Euteleostomi</taxon>
        <taxon>Amphibia</taxon>
        <taxon>Batrachia</taxon>
        <taxon>Anura</taxon>
        <taxon>Pelobatoidea</taxon>
        <taxon>Megophryidae</taxon>
        <taxon>Leptobrachium</taxon>
    </lineage>
</organism>
<keyword evidence="5" id="KW-0945">Host-virus interaction</keyword>
<dbReference type="InterPro" id="IPR018154">
    <property type="entry name" value="TLV/ENV_coat_polyprotein"/>
</dbReference>
<dbReference type="Proteomes" id="UP000694569">
    <property type="component" value="Unplaced"/>
</dbReference>
<dbReference type="Pfam" id="PF00429">
    <property type="entry name" value="TLV_coat"/>
    <property type="match status" value="1"/>
</dbReference>
<feature type="compositionally biased region" description="Pro residues" evidence="14">
    <location>
        <begin position="90"/>
        <end position="99"/>
    </location>
</feature>
<evidence type="ECO:0000256" key="5">
    <source>
        <dbReference type="ARBA" id="ARBA00022581"/>
    </source>
</evidence>
<keyword evidence="13" id="KW-0449">Lipoprotein</keyword>
<keyword evidence="17" id="KW-1185">Reference proteome</keyword>
<feature type="transmembrane region" description="Helical" evidence="15">
    <location>
        <begin position="290"/>
        <end position="313"/>
    </location>
</feature>
<evidence type="ECO:0000313" key="16">
    <source>
        <dbReference type="Ensembl" id="ENSLLEP00000006344.1"/>
    </source>
</evidence>
<keyword evidence="12" id="KW-0325">Glycoprotein</keyword>
<feature type="region of interest" description="Disordered" evidence="14">
    <location>
        <begin position="87"/>
        <end position="126"/>
    </location>
</feature>
<keyword evidence="4" id="KW-1032">Host cell membrane</keyword>
<dbReference type="PANTHER" id="PTHR10424:SF81">
    <property type="entry name" value="ERVV2 PROTEIN"/>
    <property type="match status" value="1"/>
</dbReference>
<evidence type="ECO:0000256" key="9">
    <source>
        <dbReference type="ARBA" id="ARBA00023136"/>
    </source>
</evidence>
<evidence type="ECO:0000256" key="11">
    <source>
        <dbReference type="ARBA" id="ARBA00023157"/>
    </source>
</evidence>
<dbReference type="PANTHER" id="PTHR10424">
    <property type="entry name" value="VIRAL ENVELOPE PROTEIN"/>
    <property type="match status" value="1"/>
</dbReference>
<keyword evidence="11" id="KW-1015">Disulfide bond</keyword>
<keyword evidence="8 15" id="KW-1133">Transmembrane helix</keyword>
<evidence type="ECO:0000256" key="13">
    <source>
        <dbReference type="ARBA" id="ARBA00023288"/>
    </source>
</evidence>
<evidence type="ECO:0000256" key="7">
    <source>
        <dbReference type="ARBA" id="ARBA00022870"/>
    </source>
</evidence>
<evidence type="ECO:0000256" key="6">
    <source>
        <dbReference type="ARBA" id="ARBA00022692"/>
    </source>
</evidence>
<evidence type="ECO:0000256" key="14">
    <source>
        <dbReference type="SAM" id="MobiDB-lite"/>
    </source>
</evidence>
<proteinExistence type="predicted"/>
<evidence type="ECO:0000313" key="17">
    <source>
        <dbReference type="Proteomes" id="UP000694569"/>
    </source>
</evidence>
<reference evidence="16" key="1">
    <citation type="submission" date="2025-08" db="UniProtKB">
        <authorList>
            <consortium name="Ensembl"/>
        </authorList>
    </citation>
    <scope>IDENTIFICATION</scope>
</reference>
<feature type="compositionally biased region" description="Low complexity" evidence="14">
    <location>
        <begin position="100"/>
        <end position="122"/>
    </location>
</feature>
<reference evidence="16" key="2">
    <citation type="submission" date="2025-09" db="UniProtKB">
        <authorList>
            <consortium name="Ensembl"/>
        </authorList>
    </citation>
    <scope>IDENTIFICATION</scope>
</reference>
<keyword evidence="7" id="KW-1043">Host membrane</keyword>
<dbReference type="Ensembl" id="ENSLLET00000006610.1">
    <property type="protein sequence ID" value="ENSLLEP00000006344.1"/>
    <property type="gene ID" value="ENSLLEG00000004006.1"/>
</dbReference>
<evidence type="ECO:0000256" key="10">
    <source>
        <dbReference type="ARBA" id="ARBA00023139"/>
    </source>
</evidence>
<keyword evidence="10" id="KW-0564">Palmitate</keyword>
<comment type="subcellular location">
    <subcellularLocation>
        <location evidence="1">Host cell membrane</location>
        <topology evidence="1">Single-pass type I membrane protein</topology>
    </subcellularLocation>
    <subcellularLocation>
        <location evidence="2">Host endomembrane system</location>
        <topology evidence="2">Peripheral membrane protein</topology>
    </subcellularLocation>
    <subcellularLocation>
        <location evidence="3">Virion membrane</location>
        <topology evidence="3">Single-pass type I membrane protein</topology>
    </subcellularLocation>
</comment>
<evidence type="ECO:0000256" key="2">
    <source>
        <dbReference type="ARBA" id="ARBA00004531"/>
    </source>
</evidence>
<evidence type="ECO:0000256" key="12">
    <source>
        <dbReference type="ARBA" id="ARBA00023180"/>
    </source>
</evidence>
<dbReference type="OrthoDB" id="9838482at2759"/>